<evidence type="ECO:0000256" key="5">
    <source>
        <dbReference type="ARBA" id="ARBA00023136"/>
    </source>
</evidence>
<comment type="caution">
    <text evidence="7">The sequence shown here is derived from an EMBL/GenBank/DDBJ whole genome shotgun (WGS) entry which is preliminary data.</text>
</comment>
<organism evidence="7 8">
    <name type="scientific">Candidatus Iainarchaeum sp</name>
    <dbReference type="NCBI Taxonomy" id="3101447"/>
    <lineage>
        <taxon>Archaea</taxon>
        <taxon>Candidatus Iainarchaeota</taxon>
        <taxon>Candidatus Iainarchaeia</taxon>
        <taxon>Candidatus Iainarchaeales</taxon>
        <taxon>Candidatus Iainarchaeaceae</taxon>
        <taxon>Candidatus Iainarchaeum</taxon>
    </lineage>
</organism>
<feature type="transmembrane region" description="Helical" evidence="6">
    <location>
        <begin position="80"/>
        <end position="110"/>
    </location>
</feature>
<keyword evidence="4 6" id="KW-1133">Transmembrane helix</keyword>
<feature type="transmembrane region" description="Helical" evidence="6">
    <location>
        <begin position="143"/>
        <end position="164"/>
    </location>
</feature>
<dbReference type="Proteomes" id="UP000732298">
    <property type="component" value="Unassembled WGS sequence"/>
</dbReference>
<dbReference type="InterPro" id="IPR002794">
    <property type="entry name" value="DUF92_TMEM19"/>
</dbReference>
<evidence type="ECO:0000256" key="2">
    <source>
        <dbReference type="ARBA" id="ARBA00009012"/>
    </source>
</evidence>
<dbReference type="EMBL" id="JACQPB010000041">
    <property type="protein sequence ID" value="MBI4210755.1"/>
    <property type="molecule type" value="Genomic_DNA"/>
</dbReference>
<sequence>MFNGIEPIIVIATIAFFSAAALLSKSLTKDGIIASVAVGIIAYFFAGFAAFAALVIFFAIGDAATVAGRKGLGKHEPRNWANILGNTGAGAIALALGHTAGFFGAISAAFSDTISSEIGMLSASKPVLVTSLREVEKGTNGGITLLGLAAAAIGGAIIGAVYYAGVDASIRGFAAIALTGIAGSLIDSISGALLQNRGLISNNQVNFLSSMAGAAISIVLFAAL</sequence>
<gene>
    <name evidence="7" type="ORF">HY544_04590</name>
</gene>
<evidence type="ECO:0000313" key="8">
    <source>
        <dbReference type="Proteomes" id="UP000732298"/>
    </source>
</evidence>
<evidence type="ECO:0000256" key="1">
    <source>
        <dbReference type="ARBA" id="ARBA00004141"/>
    </source>
</evidence>
<dbReference type="AlphaFoldDB" id="A0A8T3YL39"/>
<evidence type="ECO:0000256" key="4">
    <source>
        <dbReference type="ARBA" id="ARBA00022989"/>
    </source>
</evidence>
<feature type="transmembrane region" description="Helical" evidence="6">
    <location>
        <begin position="6"/>
        <end position="24"/>
    </location>
</feature>
<proteinExistence type="inferred from homology"/>
<name>A0A8T3YL39_9ARCH</name>
<dbReference type="PANTHER" id="PTHR13353">
    <property type="entry name" value="TRANSMEMBRANE PROTEIN 19"/>
    <property type="match status" value="1"/>
</dbReference>
<evidence type="ECO:0000313" key="7">
    <source>
        <dbReference type="EMBL" id="MBI4210755.1"/>
    </source>
</evidence>
<comment type="similarity">
    <text evidence="2">Belongs to the TMEM19 family.</text>
</comment>
<keyword evidence="5 6" id="KW-0472">Membrane</keyword>
<feature type="transmembrane region" description="Helical" evidence="6">
    <location>
        <begin position="205"/>
        <end position="223"/>
    </location>
</feature>
<dbReference type="Pfam" id="PF01940">
    <property type="entry name" value="DUF92"/>
    <property type="match status" value="1"/>
</dbReference>
<keyword evidence="3 6" id="KW-0812">Transmembrane</keyword>
<feature type="transmembrane region" description="Helical" evidence="6">
    <location>
        <begin position="170"/>
        <end position="193"/>
    </location>
</feature>
<comment type="subcellular location">
    <subcellularLocation>
        <location evidence="1">Membrane</location>
        <topology evidence="1">Multi-pass membrane protein</topology>
    </subcellularLocation>
</comment>
<reference evidence="7" key="1">
    <citation type="submission" date="2020-07" db="EMBL/GenBank/DDBJ databases">
        <title>Huge and variable diversity of episymbiotic CPR bacteria and DPANN archaea in groundwater ecosystems.</title>
        <authorList>
            <person name="He C.Y."/>
            <person name="Keren R."/>
            <person name="Whittaker M."/>
            <person name="Farag I.F."/>
            <person name="Doudna J."/>
            <person name="Cate J.H.D."/>
            <person name="Banfield J.F."/>
        </authorList>
    </citation>
    <scope>NUCLEOTIDE SEQUENCE</scope>
    <source>
        <strain evidence="7">NC_groundwater_1296_Ag_S-0.2um_52_80</strain>
    </source>
</reference>
<evidence type="ECO:0000256" key="3">
    <source>
        <dbReference type="ARBA" id="ARBA00022692"/>
    </source>
</evidence>
<accession>A0A8T3YL39</accession>
<dbReference type="GO" id="GO:0016020">
    <property type="term" value="C:membrane"/>
    <property type="evidence" value="ECO:0007669"/>
    <property type="project" value="UniProtKB-SubCell"/>
</dbReference>
<evidence type="ECO:0000256" key="6">
    <source>
        <dbReference type="SAM" id="Phobius"/>
    </source>
</evidence>
<dbReference type="PANTHER" id="PTHR13353:SF5">
    <property type="entry name" value="TRANSMEMBRANE PROTEIN 19"/>
    <property type="match status" value="1"/>
</dbReference>
<feature type="transmembrane region" description="Helical" evidence="6">
    <location>
        <begin position="36"/>
        <end position="60"/>
    </location>
</feature>
<protein>
    <submittedName>
        <fullName evidence="7">DUF92 domain-containing protein</fullName>
    </submittedName>
</protein>